<comment type="caution">
    <text evidence="1">The sequence shown here is derived from an EMBL/GenBank/DDBJ whole genome shotgun (WGS) entry which is preliminary data.</text>
</comment>
<evidence type="ECO:0000313" key="1">
    <source>
        <dbReference type="EMBL" id="KFA90972.1"/>
    </source>
</evidence>
<dbReference type="Proteomes" id="UP000028547">
    <property type="component" value="Unassembled WGS sequence"/>
</dbReference>
<accession>A0A084SR87</accession>
<reference evidence="1 2" key="1">
    <citation type="submission" date="2014-07" db="EMBL/GenBank/DDBJ databases">
        <title>Draft Genome Sequence of Gephyronic Acid Producer, Cystobacter violaceus Strain Cb vi76.</title>
        <authorList>
            <person name="Stevens D.C."/>
            <person name="Young J."/>
            <person name="Carmichael R."/>
            <person name="Tan J."/>
            <person name="Taylor R.E."/>
        </authorList>
    </citation>
    <scope>NUCLEOTIDE SEQUENCE [LARGE SCALE GENOMIC DNA]</scope>
    <source>
        <strain evidence="1 2">Cb vi76</strain>
    </source>
</reference>
<name>A0A084SR87_9BACT</name>
<evidence type="ECO:0000313" key="2">
    <source>
        <dbReference type="Proteomes" id="UP000028547"/>
    </source>
</evidence>
<gene>
    <name evidence="1" type="ORF">Q664_24945</name>
</gene>
<protein>
    <submittedName>
        <fullName evidence="1">Uncharacterized protein</fullName>
    </submittedName>
</protein>
<dbReference type="AlphaFoldDB" id="A0A084SR87"/>
<dbReference type="EMBL" id="JPMI01000166">
    <property type="protein sequence ID" value="KFA90972.1"/>
    <property type="molecule type" value="Genomic_DNA"/>
</dbReference>
<proteinExistence type="predicted"/>
<dbReference type="RefSeq" id="WP_043400323.1">
    <property type="nucleotide sequence ID" value="NZ_JPMI01000166.1"/>
</dbReference>
<organism evidence="1 2">
    <name type="scientific">Archangium violaceum Cb vi76</name>
    <dbReference type="NCBI Taxonomy" id="1406225"/>
    <lineage>
        <taxon>Bacteria</taxon>
        <taxon>Pseudomonadati</taxon>
        <taxon>Myxococcota</taxon>
        <taxon>Myxococcia</taxon>
        <taxon>Myxococcales</taxon>
        <taxon>Cystobacterineae</taxon>
        <taxon>Archangiaceae</taxon>
        <taxon>Archangium</taxon>
    </lineage>
</organism>
<sequence length="69" mass="7539">MRPKAEVKMRLNIPTPAELKVQLSSGREVTIPAREEEVPSAIEGLALSLEEAEELKGLINRGAVSIVWS</sequence>